<gene>
    <name evidence="4" type="ORF">PBRA_007047</name>
</gene>
<proteinExistence type="inferred from homology"/>
<reference evidence="4 5" key="1">
    <citation type="submission" date="2015-02" db="EMBL/GenBank/DDBJ databases">
        <authorList>
            <person name="Chooi Y.-H."/>
        </authorList>
    </citation>
    <scope>NUCLEOTIDE SEQUENCE [LARGE SCALE GENOMIC DNA]</scope>
    <source>
        <strain evidence="4">E3</strain>
    </source>
</reference>
<dbReference type="Proteomes" id="UP000039324">
    <property type="component" value="Unassembled WGS sequence"/>
</dbReference>
<organism evidence="4 5">
    <name type="scientific">Plasmodiophora brassicae</name>
    <name type="common">Clubroot disease agent</name>
    <dbReference type="NCBI Taxonomy" id="37360"/>
    <lineage>
        <taxon>Eukaryota</taxon>
        <taxon>Sar</taxon>
        <taxon>Rhizaria</taxon>
        <taxon>Endomyxa</taxon>
        <taxon>Phytomyxea</taxon>
        <taxon>Plasmodiophorida</taxon>
        <taxon>Plasmodiophoridae</taxon>
        <taxon>Plasmodiophora</taxon>
    </lineage>
</organism>
<evidence type="ECO:0000313" key="4">
    <source>
        <dbReference type="EMBL" id="CEO98933.1"/>
    </source>
</evidence>
<feature type="domain" description="DYW" evidence="3">
    <location>
        <begin position="680"/>
        <end position="758"/>
    </location>
</feature>
<dbReference type="AlphaFoldDB" id="A0A0G4IUB0"/>
<dbReference type="InterPro" id="IPR002885">
    <property type="entry name" value="PPR_rpt"/>
</dbReference>
<dbReference type="OrthoDB" id="185373at2759"/>
<dbReference type="Pfam" id="PF01535">
    <property type="entry name" value="PPR"/>
    <property type="match status" value="4"/>
</dbReference>
<dbReference type="PANTHER" id="PTHR46128:SF329">
    <property type="entry name" value="MITOCHONDRIAL GROUP I INTRON SPLICING FACTOR DMR1"/>
    <property type="match status" value="1"/>
</dbReference>
<accession>A0A0G4IUB0</accession>
<sequence>MRLAFRIACRPAFSGVAAATDPIAPPSSLFVRLESGTPSLAVRALADEQDPERAWSLFQRVLPRADVHVFESMMEFCQRRMPAKAPEVLDAALSQGAFVPDALFGTFVTCCLAANPPMVREALDLYNKCGIRSDNVMFAVAHLCRVAKQPSLALFLVRDALREGVLTGKLLTMLSACCAESNCKEGADEAARLVHHLKKGKTEPAPDQQVFAHLIAALLSQGRVDAALTVLHLMQSMQVPASQQLLSNVLSATSVQAVDMALKLFWQMKARSIVPSRPAIVALIAACGRARNTSAVGVLYGYVRERKMLLNDIAIQCALIAAYSDCTEIQQAERVFRLKNSAEHRGPAVFNAMITVYGDHDMADKALELFQYVKAADIRWANEIFNTIAAVLSKCDRVPQGLDVFRDMLQRGIEVANETFVGLISASGQCFNLPALNELRDYSRTIRRLMMDDSVVSALITAYSRCGQLQVAEQIFDGTNMNVPVFSAMMTSYCHNDVPEKAIAIFEQLKEAGLTPDENAIVSLAKAGLHRAADDLLLSAPSRVDLLCHKGDLDAAEEVALSSPTLDALSTLLNGCRMRNDLPRAERTFDRIRSLKDDVDPDMLAGCYQTMADTYTECGRASDAERIRGEMETKELSTPNGTTTVILAGGPAQFKSNDSRYRFDVALRDAHSSLTKALNVHSTEGSQMFHSEMFALAYALKTVPGSDVINAATNVRMCSDCHQTAKRISAIYNRDIIIWDRSRRHHLRDGTCSCNDVW</sequence>
<name>A0A0G4IUB0_PLABS</name>
<dbReference type="EMBL" id="CDSF01000088">
    <property type="protein sequence ID" value="CEO98933.1"/>
    <property type="molecule type" value="Genomic_DNA"/>
</dbReference>
<dbReference type="InterPro" id="IPR032867">
    <property type="entry name" value="DYW_dom"/>
</dbReference>
<dbReference type="Pfam" id="PF14432">
    <property type="entry name" value="DYW_deaminase"/>
    <property type="match status" value="1"/>
</dbReference>
<evidence type="ECO:0000256" key="2">
    <source>
        <dbReference type="PROSITE-ProRule" id="PRU00708"/>
    </source>
</evidence>
<dbReference type="Gene3D" id="1.25.40.10">
    <property type="entry name" value="Tetratricopeptide repeat domain"/>
    <property type="match status" value="4"/>
</dbReference>
<dbReference type="PROSITE" id="PS51375">
    <property type="entry name" value="PPR"/>
    <property type="match status" value="1"/>
</dbReference>
<dbReference type="PANTHER" id="PTHR46128">
    <property type="entry name" value="MITOCHONDRIAL GROUP I INTRON SPLICING FACTOR CCM1"/>
    <property type="match status" value="1"/>
</dbReference>
<protein>
    <recommendedName>
        <fullName evidence="3">DYW domain-containing protein</fullName>
    </recommendedName>
</protein>
<dbReference type="OMA" id="AMIVGYN"/>
<dbReference type="InterPro" id="IPR011990">
    <property type="entry name" value="TPR-like_helical_dom_sf"/>
</dbReference>
<evidence type="ECO:0000313" key="5">
    <source>
        <dbReference type="Proteomes" id="UP000039324"/>
    </source>
</evidence>
<dbReference type="InterPro" id="IPR050872">
    <property type="entry name" value="PPR_P_subfamily"/>
</dbReference>
<evidence type="ECO:0000256" key="1">
    <source>
        <dbReference type="ARBA" id="ARBA00007626"/>
    </source>
</evidence>
<evidence type="ECO:0000259" key="3">
    <source>
        <dbReference type="Pfam" id="PF14432"/>
    </source>
</evidence>
<keyword evidence="5" id="KW-1185">Reference proteome</keyword>
<dbReference type="NCBIfam" id="TIGR00756">
    <property type="entry name" value="PPR"/>
    <property type="match status" value="1"/>
</dbReference>
<comment type="similarity">
    <text evidence="1">Belongs to the PPR family. P subfamily.</text>
</comment>
<dbReference type="GO" id="GO:0008270">
    <property type="term" value="F:zinc ion binding"/>
    <property type="evidence" value="ECO:0007669"/>
    <property type="project" value="InterPro"/>
</dbReference>
<dbReference type="STRING" id="37360.A0A0G4IUB0"/>
<feature type="repeat" description="PPR" evidence="2">
    <location>
        <begin position="482"/>
        <end position="516"/>
    </location>
</feature>